<comment type="caution">
    <text evidence="3">The sequence shown here is derived from an EMBL/GenBank/DDBJ whole genome shotgun (WGS) entry which is preliminary data.</text>
</comment>
<keyword evidence="4" id="KW-1185">Reference proteome</keyword>
<evidence type="ECO:0000313" key="4">
    <source>
        <dbReference type="Proteomes" id="UP000708576"/>
    </source>
</evidence>
<keyword evidence="1" id="KW-0732">Signal</keyword>
<reference evidence="3 4" key="1">
    <citation type="journal article" date="2015" name="Int. J. Syst. Evol. Microbiol.">
        <title>Carboxylicivirga linearis sp. nov., isolated from a sea cucumber culture pond.</title>
        <authorList>
            <person name="Wang F.Q."/>
            <person name="Zhou Y.X."/>
            <person name="Lin X.Z."/>
            <person name="Chen G.J."/>
            <person name="Du Z.J."/>
        </authorList>
    </citation>
    <scope>NUCLEOTIDE SEQUENCE [LARGE SCALE GENOMIC DNA]</scope>
    <source>
        <strain evidence="3 4">FB218</strain>
    </source>
</reference>
<evidence type="ECO:0000313" key="3">
    <source>
        <dbReference type="EMBL" id="MBS2098566.1"/>
    </source>
</evidence>
<accession>A0ABS5JVR9</accession>
<dbReference type="Pfam" id="PF10988">
    <property type="entry name" value="DUF2807"/>
    <property type="match status" value="1"/>
</dbReference>
<name>A0ABS5JVR9_9BACT</name>
<feature type="chain" id="PRO_5046937302" evidence="1">
    <location>
        <begin position="23"/>
        <end position="230"/>
    </location>
</feature>
<dbReference type="RefSeq" id="WP_212215800.1">
    <property type="nucleotide sequence ID" value="NZ_JAGUCO010000005.1"/>
</dbReference>
<dbReference type="Proteomes" id="UP000708576">
    <property type="component" value="Unassembled WGS sequence"/>
</dbReference>
<feature type="domain" description="Putative auto-transporter adhesin head GIN" evidence="2">
    <location>
        <begin position="33"/>
        <end position="214"/>
    </location>
</feature>
<organism evidence="3 4">
    <name type="scientific">Carboxylicivirga linearis</name>
    <dbReference type="NCBI Taxonomy" id="1628157"/>
    <lineage>
        <taxon>Bacteria</taxon>
        <taxon>Pseudomonadati</taxon>
        <taxon>Bacteroidota</taxon>
        <taxon>Bacteroidia</taxon>
        <taxon>Marinilabiliales</taxon>
        <taxon>Marinilabiliaceae</taxon>
        <taxon>Carboxylicivirga</taxon>
    </lineage>
</organism>
<dbReference type="InterPro" id="IPR021255">
    <property type="entry name" value="DUF2807"/>
</dbReference>
<dbReference type="EMBL" id="JAGUCO010000005">
    <property type="protein sequence ID" value="MBS2098566.1"/>
    <property type="molecule type" value="Genomic_DNA"/>
</dbReference>
<feature type="signal peptide" evidence="1">
    <location>
        <begin position="1"/>
        <end position="22"/>
    </location>
</feature>
<gene>
    <name evidence="3" type="ORF">KEM10_09755</name>
</gene>
<protein>
    <submittedName>
        <fullName evidence="3">DUF2807 domain-containing protein</fullName>
    </submittedName>
</protein>
<evidence type="ECO:0000259" key="2">
    <source>
        <dbReference type="Pfam" id="PF10988"/>
    </source>
</evidence>
<dbReference type="Gene3D" id="2.160.20.120">
    <property type="match status" value="1"/>
</dbReference>
<evidence type="ECO:0000256" key="1">
    <source>
        <dbReference type="SAM" id="SignalP"/>
    </source>
</evidence>
<sequence length="230" mass="24565">MKYKSAFLASALFLLATLISNAQEKEQRKVSYFTKIEVSSGINLYLTQGDEIELSVEADKSEMHKIITEVSNNTLKIYNKRNYMWGVRQAPKVYLTIKQINEIIAGGGADVYGQNTFNSTKIKVSTSGGADAYLEVIADEIILTTSGGSDIKIKGSTEILSASASGGSDIDAGELKAQKVKVSTSGGADAKVWAEKELTAKASGGSDIDYFGNPVVKNISESGGGDITQR</sequence>
<proteinExistence type="predicted"/>